<name>A0A4U1MXS5_9LACT</name>
<reference evidence="1 2" key="1">
    <citation type="submission" date="2019-07" db="EMBL/GenBank/DDBJ databases">
        <title>Draft genome of 7 Lactococcus lactis strains isolated from an artisanal cheese production.</title>
        <authorList>
            <person name="Biolcati F."/>
            <person name="Bottero M.T."/>
            <person name="Dalmasso A."/>
            <person name="Mcauliffe O."/>
        </authorList>
    </citation>
    <scope>NUCLEOTIDE SEQUENCE [LARGE SCALE GENOMIC DNA]</scope>
    <source>
        <strain evidence="1 2">MRS45.2</strain>
    </source>
</reference>
<dbReference type="Proteomes" id="UP000317167">
    <property type="component" value="Unassembled WGS sequence"/>
</dbReference>
<accession>A0A4U1MXS5</accession>
<gene>
    <name evidence="1" type="ORF">FNJ53_02190</name>
</gene>
<evidence type="ECO:0000313" key="1">
    <source>
        <dbReference type="EMBL" id="TRW75844.1"/>
    </source>
</evidence>
<sequence length="190" mass="22005">MVMENSEKIFLLTNEGVDYFIDTETYRLFTDSEQKTINVPQLVGVSGAIATVLGIIFKGNILMINPENKFIVVLLMWLIIIISSIFLPIYQIKRNKRIISSGRLIVKKIDKSYDAYLFNRIYRASIFYVVAWIAPLVMVVMSIYFIDYTNVMFLVALVVMMILSSISTTFIITIPKRYKLLRKMKKEGIF</sequence>
<dbReference type="EMBL" id="VJWV01000001">
    <property type="protein sequence ID" value="TRW75844.1"/>
    <property type="molecule type" value="Genomic_DNA"/>
</dbReference>
<organism evidence="1 2">
    <name type="scientific">Lactococcus lactis</name>
    <dbReference type="NCBI Taxonomy" id="1358"/>
    <lineage>
        <taxon>Bacteria</taxon>
        <taxon>Bacillati</taxon>
        <taxon>Bacillota</taxon>
        <taxon>Bacilli</taxon>
        <taxon>Lactobacillales</taxon>
        <taxon>Streptococcaceae</taxon>
        <taxon>Lactococcus</taxon>
    </lineage>
</organism>
<comment type="caution">
    <text evidence="1">The sequence shown here is derived from an EMBL/GenBank/DDBJ whole genome shotgun (WGS) entry which is preliminary data.</text>
</comment>
<protein>
    <submittedName>
        <fullName evidence="1">Uncharacterized protein</fullName>
    </submittedName>
</protein>
<proteinExistence type="predicted"/>
<dbReference type="AlphaFoldDB" id="A0A4U1MXS5"/>
<evidence type="ECO:0000313" key="2">
    <source>
        <dbReference type="Proteomes" id="UP000317167"/>
    </source>
</evidence>